<dbReference type="AlphaFoldDB" id="A0A9W6CF27"/>
<organism evidence="1 2">
    <name type="scientific">Sellimonas catena</name>
    <dbReference type="NCBI Taxonomy" id="2994035"/>
    <lineage>
        <taxon>Bacteria</taxon>
        <taxon>Bacillati</taxon>
        <taxon>Bacillota</taxon>
        <taxon>Clostridia</taxon>
        <taxon>Lachnospirales</taxon>
        <taxon>Lachnospiraceae</taxon>
        <taxon>Sellimonas</taxon>
    </lineage>
</organism>
<evidence type="ECO:0000313" key="1">
    <source>
        <dbReference type="EMBL" id="GLG90911.1"/>
    </source>
</evidence>
<dbReference type="Proteomes" id="UP001145094">
    <property type="component" value="Unassembled WGS sequence"/>
</dbReference>
<evidence type="ECO:0000313" key="2">
    <source>
        <dbReference type="Proteomes" id="UP001145094"/>
    </source>
</evidence>
<accession>A0A9W6CF27</accession>
<sequence length="90" mass="10296">MVLMGMEIPIEAVQRQIASGIDIIIHLGRMRDKTRKVLEILEITGYEEGRIQMHTLYEFQEKGSSHGKVRGSLVKKEELQKKEKLLAAGY</sequence>
<dbReference type="Gene3D" id="3.40.50.300">
    <property type="entry name" value="P-loop containing nucleotide triphosphate hydrolases"/>
    <property type="match status" value="1"/>
</dbReference>
<dbReference type="InterPro" id="IPR027417">
    <property type="entry name" value="P-loop_NTPase"/>
</dbReference>
<comment type="caution">
    <text evidence="1">The sequence shown here is derived from an EMBL/GenBank/DDBJ whole genome shotgun (WGS) entry which is preliminary data.</text>
</comment>
<reference evidence="1" key="1">
    <citation type="submission" date="2022-11" db="EMBL/GenBank/DDBJ databases">
        <title>Draft genome sequence of Sellimonas catena strain 18CBH55.</title>
        <authorList>
            <person name="Atsushi H."/>
            <person name="Moriya O."/>
            <person name="Mitsuo S."/>
        </authorList>
    </citation>
    <scope>NUCLEOTIDE SEQUENCE</scope>
    <source>
        <strain evidence="1">18CBH55</strain>
    </source>
</reference>
<dbReference type="EMBL" id="BSCH01000015">
    <property type="protein sequence ID" value="GLG90911.1"/>
    <property type="molecule type" value="Genomic_DNA"/>
</dbReference>
<evidence type="ECO:0008006" key="3">
    <source>
        <dbReference type="Google" id="ProtNLM"/>
    </source>
</evidence>
<reference evidence="1" key="3">
    <citation type="journal article" date="2023" name="Int. J. Syst. Evol. Microbiol.">
        <title>Sellimonas catena sp. nov., isolated from human faeces.</title>
        <authorList>
            <person name="Hisatomi A."/>
            <person name="Ohkuma M."/>
            <person name="Sakamoto M."/>
        </authorList>
    </citation>
    <scope>NUCLEOTIDE SEQUENCE</scope>
    <source>
        <strain evidence="1">18CBH55</strain>
    </source>
</reference>
<reference evidence="1" key="2">
    <citation type="submission" date="2022-11" db="EMBL/GenBank/DDBJ databases">
        <title>Draft genome sequence of Sellimonas catena strain 18CBH55.</title>
        <authorList>
            <person name="Hisatomi A."/>
            <person name="Ohkuma M."/>
            <person name="Sakamoto M."/>
        </authorList>
    </citation>
    <scope>NUCLEOTIDE SEQUENCE</scope>
    <source>
        <strain evidence="1">18CBH55</strain>
    </source>
</reference>
<gene>
    <name evidence="1" type="ORF">Selli2_23380</name>
</gene>
<protein>
    <recommendedName>
        <fullName evidence="3">Flp pilus assembly protein, ATPase CpaF</fullName>
    </recommendedName>
</protein>
<proteinExistence type="predicted"/>
<name>A0A9W6CF27_9FIRM</name>